<feature type="compositionally biased region" description="Polar residues" evidence="1">
    <location>
        <begin position="157"/>
        <end position="173"/>
    </location>
</feature>
<feature type="region of interest" description="Disordered" evidence="1">
    <location>
        <begin position="316"/>
        <end position="356"/>
    </location>
</feature>
<feature type="region of interest" description="Disordered" evidence="1">
    <location>
        <begin position="377"/>
        <end position="398"/>
    </location>
</feature>
<feature type="compositionally biased region" description="Polar residues" evidence="1">
    <location>
        <begin position="387"/>
        <end position="398"/>
    </location>
</feature>
<name>Q9NF34_DROME</name>
<proteinExistence type="predicted"/>
<feature type="compositionally biased region" description="Polar residues" evidence="1">
    <location>
        <begin position="101"/>
        <end position="123"/>
    </location>
</feature>
<evidence type="ECO:0000256" key="1">
    <source>
        <dbReference type="SAM" id="MobiDB-lite"/>
    </source>
</evidence>
<dbReference type="AlphaFoldDB" id="Q9NF34"/>
<feature type="region of interest" description="Disordered" evidence="1">
    <location>
        <begin position="27"/>
        <end position="123"/>
    </location>
</feature>
<feature type="compositionally biased region" description="Basic and acidic residues" evidence="1">
    <location>
        <begin position="188"/>
        <end position="205"/>
    </location>
</feature>
<feature type="chain" id="PRO_5004330418" evidence="2">
    <location>
        <begin position="22"/>
        <end position="692"/>
    </location>
</feature>
<reference evidence="3" key="1">
    <citation type="submission" date="1999-10" db="EMBL/GenBank/DDBJ databases">
        <title>Sequencing the distal X chromosome of Drosophila melanogaster.</title>
        <authorList>
            <person name="Papagiannakis G."/>
            <person name="Spanos L."/>
            <person name="Bolshakov V."/>
            <person name="Siden-Kiamos I."/>
            <person name="Louis C."/>
        </authorList>
    </citation>
    <scope>NUCLEOTIDE SEQUENCE</scope>
</reference>
<evidence type="ECO:0000313" key="3">
    <source>
        <dbReference type="EMBL" id="CAB58085.1"/>
    </source>
</evidence>
<feature type="compositionally biased region" description="Low complexity" evidence="1">
    <location>
        <begin position="549"/>
        <end position="577"/>
    </location>
</feature>
<sequence>MLKAAKIPLFFALLGAVCIQAVVVGPQPLHNNNRNGYRYNGPAHKYLPSEESHSHGSPLDSSHQHDQQGPSNAYNSHHYPAQEQHGQGAPEHDHQQKEVDSWQTALSQQQHESFGNQQNHQNAYNEGPVYQHYQGFNHQQHYGLSQQQQHESYGQEHYQQSPNQLQHHQSQHANEYAYEPAHFQQQQQHHEIQGHKQHQQRKEHWNFVQEQQPQNHEPWQSSHGFQQHQQQHSNRFESQLPLREDLWQPIRELDLEKLPSAEAHASSHKTVAAPGRDVKLVPSYTLSSDFEHDRFIGLDSTDTRLLTQSLPDAYRKQLFSSPPEPSSLAQGHNQQHKPGSAAYGGSHGPSLGESTSDFLQMQSHSYQLPSTFTTHTEWTQDKEQHQHNPQQQATGNRQYSASAFAVSPSYLHASEASQPPKNSLPHPSPEPQVSNDIGVASYICPKRQGHCKHLQQTTILSSMFRFFHLDILVSLISLISCFALMNAQQQQQFHQQEVSGIQLHPPWLYSMPWRPLILPTASPSLPSLTALAQLSPGYTGPQTFPPVPQDQRQQTQQYQQHQQQQFQQAYPQQYQQQRYQQEYPQQYQQPSVLVGLFTPQLQAQPLSAPPPQAGHFSLPFRPSPFAGYTDDGDEHIAQGQGNGMPEQTSQRTLEEPTFHEHVYNNKPVAEGSQHPRGYVYLSPSNAYNLVRT</sequence>
<protein>
    <submittedName>
        <fullName evidence="3">EG:BACR42I17.9 protein</fullName>
    </submittedName>
</protein>
<reference evidence="3" key="2">
    <citation type="submission" date="1999-12" db="EMBL/GenBank/DDBJ databases">
        <authorList>
            <person name="Benos P."/>
        </authorList>
    </citation>
    <scope>NUCLEOTIDE SEQUENCE</scope>
</reference>
<keyword evidence="2" id="KW-0732">Signal</keyword>
<dbReference type="EMBL" id="AL121806">
    <property type="protein sequence ID" value="CAB58085.1"/>
    <property type="molecule type" value="Genomic_DNA"/>
</dbReference>
<dbReference type="FlyBase" id="FBgn0040357">
    <property type="gene designation" value="CG14624"/>
</dbReference>
<feature type="region of interest" description="Disordered" evidence="1">
    <location>
        <begin position="412"/>
        <end position="432"/>
    </location>
</feature>
<organism evidence="3">
    <name type="scientific">Drosophila melanogaster</name>
    <name type="common">Fruit fly</name>
    <dbReference type="NCBI Taxonomy" id="7227"/>
    <lineage>
        <taxon>Eukaryota</taxon>
        <taxon>Metazoa</taxon>
        <taxon>Ecdysozoa</taxon>
        <taxon>Arthropoda</taxon>
        <taxon>Hexapoda</taxon>
        <taxon>Insecta</taxon>
        <taxon>Pterygota</taxon>
        <taxon>Neoptera</taxon>
        <taxon>Endopterygota</taxon>
        <taxon>Diptera</taxon>
        <taxon>Brachycera</taxon>
        <taxon>Muscomorpha</taxon>
        <taxon>Ephydroidea</taxon>
        <taxon>Drosophilidae</taxon>
        <taxon>Drosophila</taxon>
        <taxon>Sophophora</taxon>
    </lineage>
</organism>
<dbReference type="AGR" id="FB:FBgn0040357"/>
<feature type="region of interest" description="Disordered" evidence="1">
    <location>
        <begin position="539"/>
        <end position="577"/>
    </location>
</feature>
<feature type="region of interest" description="Disordered" evidence="1">
    <location>
        <begin position="142"/>
        <end position="236"/>
    </location>
</feature>
<evidence type="ECO:0000313" key="4">
    <source>
        <dbReference type="FlyBase" id="FBgn0040357"/>
    </source>
</evidence>
<feature type="compositionally biased region" description="Low complexity" evidence="1">
    <location>
        <begin position="31"/>
        <end position="41"/>
    </location>
</feature>
<gene>
    <name evidence="3" type="primary">EG:BACR42I17.9</name>
    <name evidence="4" type="ORF">CG14624</name>
</gene>
<accession>Q9NF34</accession>
<feature type="compositionally biased region" description="Polar residues" evidence="1">
    <location>
        <begin position="208"/>
        <end position="219"/>
    </location>
</feature>
<dbReference type="VEuPathDB" id="VectorBase:FBgn0040357"/>
<dbReference type="ExpressionAtlas" id="Q9NF34">
    <property type="expression patterns" value="baseline and differential"/>
</dbReference>
<dbReference type="Bgee" id="FBgn0029568">
    <property type="expression patterns" value="Expressed in dorsal appendage forming follicle cell in ovary and 12 other cell types or tissues"/>
</dbReference>
<dbReference type="HOGENOM" id="CLU_617163_0_0_1"/>
<feature type="compositionally biased region" description="Low complexity" evidence="1">
    <location>
        <begin position="220"/>
        <end position="233"/>
    </location>
</feature>
<evidence type="ECO:0000256" key="2">
    <source>
        <dbReference type="SAM" id="SignalP"/>
    </source>
</evidence>
<feature type="signal peptide" evidence="2">
    <location>
        <begin position="1"/>
        <end position="21"/>
    </location>
</feature>
<dbReference type="OrthoDB" id="7872060at2759"/>
<feature type="compositionally biased region" description="Polar residues" evidence="1">
    <location>
        <begin position="327"/>
        <end position="337"/>
    </location>
</feature>
<feature type="compositionally biased region" description="Basic and acidic residues" evidence="1">
    <location>
        <begin position="90"/>
        <end position="100"/>
    </location>
</feature>
<dbReference type="VEuPathDB" id="VectorBase:FBgn0029568"/>